<keyword evidence="3" id="KW-1185">Reference proteome</keyword>
<gene>
    <name evidence="2" type="ORF">Desaf_2669</name>
</gene>
<dbReference type="Proteomes" id="UP000007844">
    <property type="component" value="Chromosome"/>
</dbReference>
<evidence type="ECO:0000313" key="3">
    <source>
        <dbReference type="Proteomes" id="UP000007844"/>
    </source>
</evidence>
<accession>F3Z0H6</accession>
<dbReference type="EMBL" id="CP003221">
    <property type="protein sequence ID" value="EGJ50986.1"/>
    <property type="molecule type" value="Genomic_DNA"/>
</dbReference>
<dbReference type="RefSeq" id="WP_014260675.1">
    <property type="nucleotide sequence ID" value="NC_016629.1"/>
</dbReference>
<organism evidence="2 3">
    <name type="scientific">Desulfocurvibacter africanus subsp. africanus str. Walvis Bay</name>
    <dbReference type="NCBI Taxonomy" id="690850"/>
    <lineage>
        <taxon>Bacteria</taxon>
        <taxon>Pseudomonadati</taxon>
        <taxon>Thermodesulfobacteriota</taxon>
        <taxon>Desulfovibrionia</taxon>
        <taxon>Desulfovibrionales</taxon>
        <taxon>Desulfovibrionaceae</taxon>
        <taxon>Desulfocurvibacter</taxon>
    </lineage>
</organism>
<evidence type="ECO:0000313" key="2">
    <source>
        <dbReference type="EMBL" id="EGJ50986.1"/>
    </source>
</evidence>
<protein>
    <submittedName>
        <fullName evidence="2">Tetratricopeptide TPR_2 repeat-containing protein</fullName>
    </submittedName>
</protein>
<name>F3Z0H6_DESAF</name>
<dbReference type="AlphaFoldDB" id="F3Z0H6"/>
<dbReference type="PROSITE" id="PS51257">
    <property type="entry name" value="PROKAR_LIPOPROTEIN"/>
    <property type="match status" value="1"/>
</dbReference>
<dbReference type="PROSITE" id="PS50005">
    <property type="entry name" value="TPR"/>
    <property type="match status" value="1"/>
</dbReference>
<dbReference type="eggNOG" id="COG3063">
    <property type="taxonomic scope" value="Bacteria"/>
</dbReference>
<dbReference type="HOGENOM" id="CLU_115766_0_0_7"/>
<feature type="repeat" description="TPR" evidence="1">
    <location>
        <begin position="33"/>
        <end position="66"/>
    </location>
</feature>
<keyword evidence="1" id="KW-0802">TPR repeat</keyword>
<dbReference type="STRING" id="690850.Desaf_2669"/>
<dbReference type="KEGG" id="daf:Desaf_2669"/>
<evidence type="ECO:0000256" key="1">
    <source>
        <dbReference type="PROSITE-ProRule" id="PRU00339"/>
    </source>
</evidence>
<dbReference type="Gene3D" id="1.25.40.10">
    <property type="entry name" value="Tetratricopeptide repeat domain"/>
    <property type="match status" value="1"/>
</dbReference>
<dbReference type="SUPFAM" id="SSF48452">
    <property type="entry name" value="TPR-like"/>
    <property type="match status" value="1"/>
</dbReference>
<sequence precursor="true">MRRLIVLLLALGCLGLAACSLPRVAVLRDPLTAQEHLQLGLAYEHDGELELAREHYEDAAEEMPEAHFYLGNIAFGQEAWGKAEREYKRAIKGLPEDSRPRNNLAWLYYTRGENLERAEELAQQAANLAPEAEKGEYMDTLELIRQARNAEGKS</sequence>
<reference evidence="2 3" key="1">
    <citation type="journal article" date="2011" name="J. Bacteriol.">
        <title>Genome sequence of the mercury-methylating and pleomorphic Desulfovibrio africanus Strain Walvis Bay.</title>
        <authorList>
            <person name="Brown S.D."/>
            <person name="Wall J.D."/>
            <person name="Kucken A.M."/>
            <person name="Gilmour C.C."/>
            <person name="Podar M."/>
            <person name="Brandt C.C."/>
            <person name="Teshima H."/>
            <person name="Detter J.C."/>
            <person name="Han C.S."/>
            <person name="Land M.L."/>
            <person name="Lucas S."/>
            <person name="Han J."/>
            <person name="Pennacchio L."/>
            <person name="Nolan M."/>
            <person name="Pitluck S."/>
            <person name="Woyke T."/>
            <person name="Goodwin L."/>
            <person name="Palumbo A.V."/>
            <person name="Elias D.A."/>
        </authorList>
    </citation>
    <scope>NUCLEOTIDE SEQUENCE [LARGE SCALE GENOMIC DNA]</scope>
    <source>
        <strain evidence="2 3">Walvis Bay</strain>
    </source>
</reference>
<dbReference type="InterPro" id="IPR019734">
    <property type="entry name" value="TPR_rpt"/>
</dbReference>
<dbReference type="InterPro" id="IPR011990">
    <property type="entry name" value="TPR-like_helical_dom_sf"/>
</dbReference>
<proteinExistence type="predicted"/>